<evidence type="ECO:0000259" key="4">
    <source>
        <dbReference type="PROSITE" id="PS50977"/>
    </source>
</evidence>
<dbReference type="PROSITE" id="PS50977">
    <property type="entry name" value="HTH_TETR_2"/>
    <property type="match status" value="1"/>
</dbReference>
<keyword evidence="6" id="KW-1185">Reference proteome</keyword>
<keyword evidence="1 2" id="KW-0238">DNA-binding</keyword>
<sequence>MTQSLATSIELIPHDPSSDSPPEMSNPRENDAGPTVSADRSEGRSEGRRAGRPGKPGRPRKQSAPRQAMVPQILNAAEWTFGTRGLKGTRLEEIAALCAIPKANILYYYSSKEELYNATLTRLLDIWLQDADHWLSPERDPLEGVEGYLRAKIAFSRNRPEGSRLFAQELLSGGLMVQDFLKETLRAHVDRHDLIFRDWQARGLMTPIDTTHFLSLLWSGTQAYADMQVQFEALLGHAPLTDTDFETGLETFMTLLRPLFPRQV</sequence>
<name>A0ABQ0Q3C4_9PROT</name>
<proteinExistence type="predicted"/>
<dbReference type="InterPro" id="IPR001647">
    <property type="entry name" value="HTH_TetR"/>
</dbReference>
<feature type="compositionally biased region" description="Basic residues" evidence="3">
    <location>
        <begin position="50"/>
        <end position="63"/>
    </location>
</feature>
<dbReference type="PANTHER" id="PTHR30328">
    <property type="entry name" value="TRANSCRIPTIONAL REPRESSOR"/>
    <property type="match status" value="1"/>
</dbReference>
<dbReference type="InterPro" id="IPR009057">
    <property type="entry name" value="Homeodomain-like_sf"/>
</dbReference>
<feature type="compositionally biased region" description="Basic and acidic residues" evidence="3">
    <location>
        <begin position="39"/>
        <end position="49"/>
    </location>
</feature>
<dbReference type="Pfam" id="PF00440">
    <property type="entry name" value="TetR_N"/>
    <property type="match status" value="1"/>
</dbReference>
<reference evidence="5" key="1">
    <citation type="submission" date="2013-04" db="EMBL/GenBank/DDBJ databases">
        <title>The genome sequencing project of 58 acetic acid bacteria.</title>
        <authorList>
            <person name="Okamoto-Kainuma A."/>
            <person name="Ishikawa M."/>
            <person name="Umino S."/>
            <person name="Koizumi Y."/>
            <person name="Shiwa Y."/>
            <person name="Yoshikawa H."/>
            <person name="Matsutani M."/>
            <person name="Matsushita K."/>
        </authorList>
    </citation>
    <scope>NUCLEOTIDE SEQUENCE</scope>
    <source>
        <strain evidence="5">NRIC 0535</strain>
    </source>
</reference>
<feature type="region of interest" description="Disordered" evidence="3">
    <location>
        <begin position="1"/>
        <end position="67"/>
    </location>
</feature>
<dbReference type="InterPro" id="IPR013573">
    <property type="entry name" value="Tscrpt_reg_YcdC_C"/>
</dbReference>
<dbReference type="Gene3D" id="1.10.10.60">
    <property type="entry name" value="Homeodomain-like"/>
    <property type="match status" value="1"/>
</dbReference>
<organism evidence="5 6">
    <name type="scientific">Asaia krungthepensis NRIC 0535</name>
    <dbReference type="NCBI Taxonomy" id="1307925"/>
    <lineage>
        <taxon>Bacteria</taxon>
        <taxon>Pseudomonadati</taxon>
        <taxon>Pseudomonadota</taxon>
        <taxon>Alphaproteobacteria</taxon>
        <taxon>Acetobacterales</taxon>
        <taxon>Acetobacteraceae</taxon>
        <taxon>Asaia</taxon>
    </lineage>
</organism>
<dbReference type="Proteomes" id="UP001062776">
    <property type="component" value="Unassembled WGS sequence"/>
</dbReference>
<dbReference type="SUPFAM" id="SSF46689">
    <property type="entry name" value="Homeodomain-like"/>
    <property type="match status" value="1"/>
</dbReference>
<feature type="DNA-binding region" description="H-T-H motif" evidence="2">
    <location>
        <begin position="90"/>
        <end position="109"/>
    </location>
</feature>
<evidence type="ECO:0000313" key="6">
    <source>
        <dbReference type="Proteomes" id="UP001062776"/>
    </source>
</evidence>
<dbReference type="Pfam" id="PF08362">
    <property type="entry name" value="TetR_C_3"/>
    <property type="match status" value="1"/>
</dbReference>
<protein>
    <submittedName>
        <fullName evidence="5">TetR family transcriptional regulator</fullName>
    </submittedName>
</protein>
<feature type="domain" description="HTH tetR-type" evidence="4">
    <location>
        <begin position="67"/>
        <end position="127"/>
    </location>
</feature>
<dbReference type="RefSeq" id="WP_264815651.1">
    <property type="nucleotide sequence ID" value="NZ_BAPV01000013.1"/>
</dbReference>
<evidence type="ECO:0000256" key="1">
    <source>
        <dbReference type="ARBA" id="ARBA00023125"/>
    </source>
</evidence>
<gene>
    <name evidence="5" type="ORF">AA0535_1783</name>
</gene>
<comment type="caution">
    <text evidence="5">The sequence shown here is derived from an EMBL/GenBank/DDBJ whole genome shotgun (WGS) entry which is preliminary data.</text>
</comment>
<dbReference type="InterPro" id="IPR050109">
    <property type="entry name" value="HTH-type_TetR-like_transc_reg"/>
</dbReference>
<accession>A0ABQ0Q3C4</accession>
<dbReference type="EMBL" id="BAPV01000013">
    <property type="protein sequence ID" value="GBQ89389.1"/>
    <property type="molecule type" value="Genomic_DNA"/>
</dbReference>
<evidence type="ECO:0000256" key="3">
    <source>
        <dbReference type="SAM" id="MobiDB-lite"/>
    </source>
</evidence>
<dbReference type="Gene3D" id="1.10.357.10">
    <property type="entry name" value="Tetracycline Repressor, domain 2"/>
    <property type="match status" value="1"/>
</dbReference>
<dbReference type="SUPFAM" id="SSF48498">
    <property type="entry name" value="Tetracyclin repressor-like, C-terminal domain"/>
    <property type="match status" value="1"/>
</dbReference>
<dbReference type="PANTHER" id="PTHR30328:SF54">
    <property type="entry name" value="HTH-TYPE TRANSCRIPTIONAL REPRESSOR SCO4008"/>
    <property type="match status" value="1"/>
</dbReference>
<evidence type="ECO:0000256" key="2">
    <source>
        <dbReference type="PROSITE-ProRule" id="PRU00335"/>
    </source>
</evidence>
<dbReference type="InterPro" id="IPR036271">
    <property type="entry name" value="Tet_transcr_reg_TetR-rel_C_sf"/>
</dbReference>
<evidence type="ECO:0000313" key="5">
    <source>
        <dbReference type="EMBL" id="GBQ89389.1"/>
    </source>
</evidence>